<sequence>MTQRKARRQRRVAGGSPVSIHVRTTEITYTALVIRAALAGLSVPRYLIESGLRETDTDTGWSLRQQRWWAERLDTVETRLIRIGTNLNQMAAVTNSTSSLPPELSAALAYFTATLEQHRAVLAAIDPADSSRESEL</sequence>
<dbReference type="Pfam" id="PF21983">
    <property type="entry name" value="NikA-like"/>
    <property type="match status" value="1"/>
</dbReference>
<protein>
    <recommendedName>
        <fullName evidence="3">Bacterial mobilisation domain-containing protein</fullName>
    </recommendedName>
</protein>
<evidence type="ECO:0000313" key="1">
    <source>
        <dbReference type="EMBL" id="QUF06759.1"/>
    </source>
</evidence>
<gene>
    <name evidence="1" type="ORF">KCV87_12310</name>
</gene>
<accession>A0AA45LAM1</accession>
<reference evidence="1" key="1">
    <citation type="submission" date="2021-04" db="EMBL/GenBank/DDBJ databases">
        <title>Genomic sequence of Actinosynnema pretiosum subsp. pretiosum ATCC 31280 (C-14919).</title>
        <authorList>
            <person name="Bai L."/>
            <person name="Wang X."/>
            <person name="Xiao Y."/>
        </authorList>
    </citation>
    <scope>NUCLEOTIDE SEQUENCE</scope>
    <source>
        <strain evidence="1">ATCC 31280</strain>
    </source>
</reference>
<dbReference type="Proteomes" id="UP000677152">
    <property type="component" value="Chromosome"/>
</dbReference>
<proteinExistence type="predicted"/>
<dbReference type="EMBL" id="CP073249">
    <property type="protein sequence ID" value="QUF06759.1"/>
    <property type="molecule type" value="Genomic_DNA"/>
</dbReference>
<name>A0AA45LAM1_9PSEU</name>
<evidence type="ECO:0000313" key="2">
    <source>
        <dbReference type="Proteomes" id="UP000677152"/>
    </source>
</evidence>
<organism evidence="1 2">
    <name type="scientific">Actinosynnema pretiosum subsp. pretiosum</name>
    <dbReference type="NCBI Taxonomy" id="103721"/>
    <lineage>
        <taxon>Bacteria</taxon>
        <taxon>Bacillati</taxon>
        <taxon>Actinomycetota</taxon>
        <taxon>Actinomycetes</taxon>
        <taxon>Pseudonocardiales</taxon>
        <taxon>Pseudonocardiaceae</taxon>
        <taxon>Actinosynnema</taxon>
    </lineage>
</organism>
<dbReference type="InterPro" id="IPR053842">
    <property type="entry name" value="NikA-like"/>
</dbReference>
<dbReference type="AlphaFoldDB" id="A0AA45LAM1"/>
<evidence type="ECO:0008006" key="3">
    <source>
        <dbReference type="Google" id="ProtNLM"/>
    </source>
</evidence>